<organism evidence="6 7">
    <name type="scientific">Pseudoroseicyclus tamaricis</name>
    <dbReference type="NCBI Taxonomy" id="2705421"/>
    <lineage>
        <taxon>Bacteria</taxon>
        <taxon>Pseudomonadati</taxon>
        <taxon>Pseudomonadota</taxon>
        <taxon>Alphaproteobacteria</taxon>
        <taxon>Rhodobacterales</taxon>
        <taxon>Paracoccaceae</taxon>
        <taxon>Pseudoroseicyclus</taxon>
    </lineage>
</organism>
<evidence type="ECO:0000256" key="3">
    <source>
        <dbReference type="ARBA" id="ARBA00024227"/>
    </source>
</evidence>
<dbReference type="Gene3D" id="3.30.930.10">
    <property type="entry name" value="Bira Bifunctional Protein, Domain 2"/>
    <property type="match status" value="1"/>
</dbReference>
<accession>A0A6B2JYH9</accession>
<keyword evidence="2" id="KW-0092">Biotin</keyword>
<dbReference type="AlphaFoldDB" id="A0A6B2JYH9"/>
<dbReference type="InterPro" id="IPR004143">
    <property type="entry name" value="BPL_LPL_catalytic"/>
</dbReference>
<dbReference type="NCBIfam" id="TIGR00121">
    <property type="entry name" value="birA_ligase"/>
    <property type="match status" value="1"/>
</dbReference>
<dbReference type="GO" id="GO:0005737">
    <property type="term" value="C:cytoplasm"/>
    <property type="evidence" value="ECO:0007669"/>
    <property type="project" value="TreeGrafter"/>
</dbReference>
<evidence type="ECO:0000256" key="4">
    <source>
        <dbReference type="ARBA" id="ARBA00047846"/>
    </source>
</evidence>
<dbReference type="PROSITE" id="PS51733">
    <property type="entry name" value="BPL_LPL_CATALYTIC"/>
    <property type="match status" value="1"/>
</dbReference>
<dbReference type="InterPro" id="IPR004408">
    <property type="entry name" value="Biotin_CoA_COase_ligase"/>
</dbReference>
<dbReference type="PANTHER" id="PTHR12835">
    <property type="entry name" value="BIOTIN PROTEIN LIGASE"/>
    <property type="match status" value="1"/>
</dbReference>
<proteinExistence type="predicted"/>
<name>A0A6B2JYH9_9RHOB</name>
<keyword evidence="7" id="KW-1185">Reference proteome</keyword>
<dbReference type="Pfam" id="PF02237">
    <property type="entry name" value="BPL_C"/>
    <property type="match status" value="1"/>
</dbReference>
<dbReference type="GO" id="GO:0004077">
    <property type="term" value="F:biotin--[biotin carboxyl-carrier protein] ligase activity"/>
    <property type="evidence" value="ECO:0007669"/>
    <property type="project" value="UniProtKB-EC"/>
</dbReference>
<dbReference type="Gene3D" id="2.30.30.100">
    <property type="match status" value="1"/>
</dbReference>
<dbReference type="InterPro" id="IPR003142">
    <property type="entry name" value="BPL_C"/>
</dbReference>
<dbReference type="PANTHER" id="PTHR12835:SF5">
    <property type="entry name" value="BIOTIN--PROTEIN LIGASE"/>
    <property type="match status" value="1"/>
</dbReference>
<dbReference type="CDD" id="cd16442">
    <property type="entry name" value="BPL"/>
    <property type="match status" value="1"/>
</dbReference>
<comment type="catalytic activity">
    <reaction evidence="4">
        <text>biotin + L-lysyl-[protein] + ATP = N(6)-biotinyl-L-lysyl-[protein] + AMP + diphosphate + H(+)</text>
        <dbReference type="Rhea" id="RHEA:11756"/>
        <dbReference type="Rhea" id="RHEA-COMP:9752"/>
        <dbReference type="Rhea" id="RHEA-COMP:10505"/>
        <dbReference type="ChEBI" id="CHEBI:15378"/>
        <dbReference type="ChEBI" id="CHEBI:29969"/>
        <dbReference type="ChEBI" id="CHEBI:30616"/>
        <dbReference type="ChEBI" id="CHEBI:33019"/>
        <dbReference type="ChEBI" id="CHEBI:57586"/>
        <dbReference type="ChEBI" id="CHEBI:83144"/>
        <dbReference type="ChEBI" id="CHEBI:456215"/>
        <dbReference type="EC" id="6.3.4.15"/>
    </reaction>
</comment>
<dbReference type="EC" id="6.3.4.15" evidence="3"/>
<reference evidence="6 7" key="1">
    <citation type="submission" date="2020-02" db="EMBL/GenBank/DDBJ databases">
        <title>Pseudoroseicyclus tamarix, sp. nov., isolated from offshore sediment of a Tamarix chinensis forest.</title>
        <authorList>
            <person name="Gai Y."/>
        </authorList>
    </citation>
    <scope>NUCLEOTIDE SEQUENCE [LARGE SCALE GENOMIC DNA]</scope>
    <source>
        <strain evidence="6 7">CLL3-39</strain>
    </source>
</reference>
<dbReference type="Proteomes" id="UP000474757">
    <property type="component" value="Unassembled WGS sequence"/>
</dbReference>
<keyword evidence="1 6" id="KW-0436">Ligase</keyword>
<evidence type="ECO:0000313" key="6">
    <source>
        <dbReference type="EMBL" id="NDV01669.1"/>
    </source>
</evidence>
<gene>
    <name evidence="6" type="ORF">GZA08_11915</name>
</gene>
<feature type="domain" description="BPL/LPL catalytic" evidence="5">
    <location>
        <begin position="21"/>
        <end position="194"/>
    </location>
</feature>
<evidence type="ECO:0000259" key="5">
    <source>
        <dbReference type="PROSITE" id="PS51733"/>
    </source>
</evidence>
<evidence type="ECO:0000313" key="7">
    <source>
        <dbReference type="Proteomes" id="UP000474757"/>
    </source>
</evidence>
<comment type="caution">
    <text evidence="6">The sequence shown here is derived from an EMBL/GenBank/DDBJ whole genome shotgun (WGS) entry which is preliminary data.</text>
</comment>
<dbReference type="RefSeq" id="WP_163893945.1">
    <property type="nucleotide sequence ID" value="NZ_JAAFYS010000003.1"/>
</dbReference>
<dbReference type="InterPro" id="IPR045864">
    <property type="entry name" value="aa-tRNA-synth_II/BPL/LPL"/>
</dbReference>
<sequence>MLSPPRRPRPLSTEAPARAAERRVYRSLTSTMDEAARLVREGERGPLWLLALEQTSARGRQGRPWAMPPGNFAATLIDAPEGGPMEKAQRSFVASLALRDALAEVAPQAHLSLKWPNDVLLSEGKVAGILLENFGPALAIGIGVNLAAAPGQGDLPEGAVRPVSLLQETGVAVSPEAFLDRLAPAYARWDARLVAEGFPSIRDAWLAAAARLGQEIRARTPKGETRGRFDGIDARGSLMLTTPAGPVTLPAADVYF</sequence>
<evidence type="ECO:0000256" key="1">
    <source>
        <dbReference type="ARBA" id="ARBA00022598"/>
    </source>
</evidence>
<dbReference type="SUPFAM" id="SSF55681">
    <property type="entry name" value="Class II aaRS and biotin synthetases"/>
    <property type="match status" value="1"/>
</dbReference>
<evidence type="ECO:0000256" key="2">
    <source>
        <dbReference type="ARBA" id="ARBA00023267"/>
    </source>
</evidence>
<protein>
    <recommendedName>
        <fullName evidence="3">biotin--[biotin carboxyl-carrier protein] ligase</fullName>
        <ecNumber evidence="3">6.3.4.15</ecNumber>
    </recommendedName>
</protein>
<dbReference type="Pfam" id="PF03099">
    <property type="entry name" value="BPL_LplA_LipB"/>
    <property type="match status" value="1"/>
</dbReference>
<dbReference type="EMBL" id="JAAGAB010000003">
    <property type="protein sequence ID" value="NDV01669.1"/>
    <property type="molecule type" value="Genomic_DNA"/>
</dbReference>